<evidence type="ECO:0008006" key="3">
    <source>
        <dbReference type="Google" id="ProtNLM"/>
    </source>
</evidence>
<dbReference type="EMBL" id="BIMW01000106">
    <property type="protein sequence ID" value="GCE94778.1"/>
    <property type="molecule type" value="Genomic_DNA"/>
</dbReference>
<gene>
    <name evidence="1" type="ORF">NIES46_28380</name>
</gene>
<proteinExistence type="predicted"/>
<dbReference type="SUPFAM" id="SSF55166">
    <property type="entry name" value="Hedgehog/DD-peptidase"/>
    <property type="match status" value="1"/>
</dbReference>
<evidence type="ECO:0000313" key="2">
    <source>
        <dbReference type="Proteomes" id="UP000326169"/>
    </source>
</evidence>
<evidence type="ECO:0000313" key="1">
    <source>
        <dbReference type="EMBL" id="GCE94778.1"/>
    </source>
</evidence>
<dbReference type="RefSeq" id="WP_014274933.1">
    <property type="nucleotide sequence ID" value="NZ_BIMW01000106.1"/>
</dbReference>
<dbReference type="InterPro" id="IPR009045">
    <property type="entry name" value="Zn_M74/Hedgehog-like"/>
</dbReference>
<protein>
    <recommendedName>
        <fullName evidence="3">Peptidase M15A C-terminal domain-containing protein</fullName>
    </recommendedName>
</protein>
<accession>A0A5M3T9V8</accession>
<comment type="caution">
    <text evidence="1">The sequence shown here is derived from an EMBL/GenBank/DDBJ whole genome shotgun (WGS) entry which is preliminary data.</text>
</comment>
<keyword evidence="2" id="KW-1185">Reference proteome</keyword>
<organism evidence="1 2">
    <name type="scientific">Limnospira platensis NIES-46</name>
    <dbReference type="NCBI Taxonomy" id="1236695"/>
    <lineage>
        <taxon>Bacteria</taxon>
        <taxon>Bacillati</taxon>
        <taxon>Cyanobacteriota</taxon>
        <taxon>Cyanophyceae</taxon>
        <taxon>Oscillatoriophycideae</taxon>
        <taxon>Oscillatoriales</taxon>
        <taxon>Sirenicapillariaceae</taxon>
        <taxon>Limnospira</taxon>
    </lineage>
</organism>
<dbReference type="Proteomes" id="UP000326169">
    <property type="component" value="Unassembled WGS sequence"/>
</dbReference>
<sequence length="196" mass="22766">MENIKLGKYLFLEEFCTCTKTYAKYSDRINPYPQQPESIEAMKDLNKAIIDPIIDEFGRDRFELTYGFCSRDLKRYLDKKDPISGIKNGRVAPNLDQHLAHELNQKGKYYCSRLGASCDFMIRNLESNQLVDWIIDHHLPFDSLYFYGCDRPIHISYGPQHKRDIWAFTESGKPTKRGIETWLTKVTTAALNKGGE</sequence>
<reference evidence="1 2" key="1">
    <citation type="journal article" date="2019" name="J Genomics">
        <title>The Draft Genome of a Hydrogen-producing Cyanobacterium, Arthrospira platensis NIES-46.</title>
        <authorList>
            <person name="Suzuki S."/>
            <person name="Yamaguchi H."/>
            <person name="Kawachi M."/>
        </authorList>
    </citation>
    <scope>NUCLEOTIDE SEQUENCE [LARGE SCALE GENOMIC DNA]</scope>
    <source>
        <strain evidence="1 2">NIES-46</strain>
    </source>
</reference>
<name>A0A5M3T9V8_LIMPL</name>
<dbReference type="GeneID" id="301683663"/>